<dbReference type="InterPro" id="IPR002937">
    <property type="entry name" value="Amino_oxidase"/>
</dbReference>
<dbReference type="PANTHER" id="PTHR42923">
    <property type="entry name" value="PROTOPORPHYRINOGEN OXIDASE"/>
    <property type="match status" value="1"/>
</dbReference>
<organism evidence="3 4">
    <name type="scientific">Pendulispora albinea</name>
    <dbReference type="NCBI Taxonomy" id="2741071"/>
    <lineage>
        <taxon>Bacteria</taxon>
        <taxon>Pseudomonadati</taxon>
        <taxon>Myxococcota</taxon>
        <taxon>Myxococcia</taxon>
        <taxon>Myxococcales</taxon>
        <taxon>Sorangiineae</taxon>
        <taxon>Pendulisporaceae</taxon>
        <taxon>Pendulispora</taxon>
    </lineage>
</organism>
<feature type="domain" description="Amine oxidase" evidence="2">
    <location>
        <begin position="86"/>
        <end position="566"/>
    </location>
</feature>
<keyword evidence="4" id="KW-1185">Reference proteome</keyword>
<gene>
    <name evidence="3" type="ORF">LZC94_26420</name>
</gene>
<dbReference type="PANTHER" id="PTHR42923:SF39">
    <property type="entry name" value="AMINO OXIDASE"/>
    <property type="match status" value="1"/>
</dbReference>
<dbReference type="Gene3D" id="3.90.660.10">
    <property type="match status" value="1"/>
</dbReference>
<dbReference type="InterPro" id="IPR050464">
    <property type="entry name" value="Zeta_carotene_desat/Oxidored"/>
</dbReference>
<dbReference type="Gene3D" id="1.10.405.10">
    <property type="entry name" value="Guanine Nucleotide Dissociation Inhibitor, domain 1"/>
    <property type="match status" value="1"/>
</dbReference>
<name>A0ABZ2LKC4_9BACT</name>
<dbReference type="InterPro" id="IPR036188">
    <property type="entry name" value="FAD/NAD-bd_sf"/>
</dbReference>
<evidence type="ECO:0000313" key="4">
    <source>
        <dbReference type="Proteomes" id="UP001370348"/>
    </source>
</evidence>
<reference evidence="3 4" key="1">
    <citation type="submission" date="2021-12" db="EMBL/GenBank/DDBJ databases">
        <title>Discovery of the Pendulisporaceae a myxobacterial family with distinct sporulation behavior and unique specialized metabolism.</title>
        <authorList>
            <person name="Garcia R."/>
            <person name="Popoff A."/>
            <person name="Bader C.D."/>
            <person name="Loehr J."/>
            <person name="Walesch S."/>
            <person name="Walt C."/>
            <person name="Boldt J."/>
            <person name="Bunk B."/>
            <person name="Haeckl F.J.F.P.J."/>
            <person name="Gunesch A.P."/>
            <person name="Birkelbach J."/>
            <person name="Nuebel U."/>
            <person name="Pietschmann T."/>
            <person name="Bach T."/>
            <person name="Mueller R."/>
        </authorList>
    </citation>
    <scope>NUCLEOTIDE SEQUENCE [LARGE SCALE GENOMIC DNA]</scope>
    <source>
        <strain evidence="3 4">MSr11954</strain>
    </source>
</reference>
<dbReference type="EMBL" id="CP089984">
    <property type="protein sequence ID" value="WXB11393.1"/>
    <property type="molecule type" value="Genomic_DNA"/>
</dbReference>
<proteinExistence type="predicted"/>
<accession>A0ABZ2LKC4</accession>
<protein>
    <submittedName>
        <fullName evidence="3">NAD(P)/FAD-dependent oxidoreductase</fullName>
    </submittedName>
</protein>
<evidence type="ECO:0000313" key="3">
    <source>
        <dbReference type="EMBL" id="WXB11393.1"/>
    </source>
</evidence>
<feature type="region of interest" description="Disordered" evidence="1">
    <location>
        <begin position="332"/>
        <end position="358"/>
    </location>
</feature>
<dbReference type="SUPFAM" id="SSF51905">
    <property type="entry name" value="FAD/NAD(P)-binding domain"/>
    <property type="match status" value="1"/>
</dbReference>
<feature type="compositionally biased region" description="Low complexity" evidence="1">
    <location>
        <begin position="333"/>
        <end position="348"/>
    </location>
</feature>
<dbReference type="RefSeq" id="WP_394821011.1">
    <property type="nucleotide sequence ID" value="NZ_CP089984.1"/>
</dbReference>
<evidence type="ECO:0000256" key="1">
    <source>
        <dbReference type="SAM" id="MobiDB-lite"/>
    </source>
</evidence>
<dbReference type="Gene3D" id="3.50.50.60">
    <property type="entry name" value="FAD/NAD(P)-binding domain"/>
    <property type="match status" value="1"/>
</dbReference>
<sequence length="582" mass="63757">MELRRKLFPSAARAPLVSRRQMLEALLSAPIAAAACRRKSLPPFAGSLRGPSMDVGHKLREAARAAIPAHQKRTHVHVAIVGAGPSGLSAAWRLERLGIKDFVVFDLEGRPGGTSQYGDDAIVPYPWGAHYVPMPSAENRAMVELLRELGAITGIDARGAPIAAEEQLVRAPEERVFYLDRWYEGLYLRAGASADDLEQFHRFQAEIDRFADLRDGSGRRAFALPMAHGSTDADLTALDRTSMAEWLAARGFTSRRLRWWVDYACRDDYGLLASETSAWAGLFYYAARTQGKGDAAAPLLSWPHGNGRLVEHLAAVAGDRVRVGQLVADIAPRRGPGASGTPGAPGKPDASGAPVDDGVDLSVLDTASGELRGWSADHVIFAAPKFTAAHVIRPWRERPPEHLANLDYGAWMVANLHLKGRPASRGFPMAWDNVLYDSPSLGYVVATHQKLRDHGPTVWTYYYPFTSADPRADRARLLALDHAAACDVIVSDLSRAHRDLASYVERIDVFRWGHAMARPRVGHVWTDARARRAEPLGRIRFAHSDLSGIGLFEEAQYWGIHAAEDIAKSSGRTFASLLERSG</sequence>
<dbReference type="Proteomes" id="UP001370348">
    <property type="component" value="Chromosome"/>
</dbReference>
<evidence type="ECO:0000259" key="2">
    <source>
        <dbReference type="Pfam" id="PF01593"/>
    </source>
</evidence>
<dbReference type="Pfam" id="PF01593">
    <property type="entry name" value="Amino_oxidase"/>
    <property type="match status" value="1"/>
</dbReference>
<dbReference type="PRINTS" id="PR00419">
    <property type="entry name" value="ADXRDTASE"/>
</dbReference>